<accession>A0A941DQK9</accession>
<dbReference type="InterPro" id="IPR051311">
    <property type="entry name" value="DedA_domain"/>
</dbReference>
<dbReference type="Pfam" id="PF09335">
    <property type="entry name" value="VTT_dom"/>
    <property type="match status" value="1"/>
</dbReference>
<feature type="transmembrane region" description="Helical" evidence="2">
    <location>
        <begin position="170"/>
        <end position="189"/>
    </location>
</feature>
<reference evidence="4" key="1">
    <citation type="submission" date="2021-04" db="EMBL/GenBank/DDBJ databases">
        <title>Isolation and polyphasic classification of algal microorganism.</title>
        <authorList>
            <person name="Wang S."/>
        </authorList>
    </citation>
    <scope>NUCLEOTIDE SEQUENCE</scope>
    <source>
        <strain evidence="4">720a</strain>
    </source>
</reference>
<feature type="transmembrane region" description="Helical" evidence="2">
    <location>
        <begin position="134"/>
        <end position="158"/>
    </location>
</feature>
<evidence type="ECO:0000259" key="3">
    <source>
        <dbReference type="Pfam" id="PF09335"/>
    </source>
</evidence>
<dbReference type="EMBL" id="JAGSOT010000007">
    <property type="protein sequence ID" value="MBR7795159.1"/>
    <property type="molecule type" value="Genomic_DNA"/>
</dbReference>
<comment type="caution">
    <text evidence="4">The sequence shown here is derived from an EMBL/GenBank/DDBJ whole genome shotgun (WGS) entry which is preliminary data.</text>
</comment>
<feature type="transmembrane region" description="Helical" evidence="2">
    <location>
        <begin position="51"/>
        <end position="73"/>
    </location>
</feature>
<name>A0A941DQK9_9BACI</name>
<dbReference type="GO" id="GO:0005886">
    <property type="term" value="C:plasma membrane"/>
    <property type="evidence" value="ECO:0007669"/>
    <property type="project" value="TreeGrafter"/>
</dbReference>
<dbReference type="AlphaFoldDB" id="A0A941DQK9"/>
<dbReference type="Proteomes" id="UP000675284">
    <property type="component" value="Unassembled WGS sequence"/>
</dbReference>
<dbReference type="PANTHER" id="PTHR42709:SF9">
    <property type="entry name" value="ALKALINE PHOSPHATASE LIKE PROTEIN"/>
    <property type="match status" value="1"/>
</dbReference>
<gene>
    <name evidence="4" type="ORF">KCX74_03775</name>
</gene>
<keyword evidence="2" id="KW-0472">Membrane</keyword>
<protein>
    <submittedName>
        <fullName evidence="4">DedA family protein</fullName>
    </submittedName>
</protein>
<keyword evidence="5" id="KW-1185">Reference proteome</keyword>
<keyword evidence="2" id="KW-1133">Transmembrane helix</keyword>
<keyword evidence="2" id="KW-0812">Transmembrane</keyword>
<feature type="transmembrane region" description="Helical" evidence="2">
    <location>
        <begin position="12"/>
        <end position="31"/>
    </location>
</feature>
<sequence length="201" mass="22971">MDMSDLGSFVAHYGYIGIFIVLILGIIGLPIPDEFLLTYVGYSVFAGRMSLSLSLLVAILGSVIGISISYFLGQKLGLPFIKRFGPKVHITEKNITWVQHSFRKFGGFFLLTGYFIPGVRHITAYMAGITSYRYLYFSIFAYIGAMIWVSTFIFLGMILGNNWEVIKHVFLHSTKIFWIMLFIIILYIYGKRWAKKREKAS</sequence>
<organism evidence="4 5">
    <name type="scientific">Virgibacillus salarius</name>
    <dbReference type="NCBI Taxonomy" id="447199"/>
    <lineage>
        <taxon>Bacteria</taxon>
        <taxon>Bacillati</taxon>
        <taxon>Bacillota</taxon>
        <taxon>Bacilli</taxon>
        <taxon>Bacillales</taxon>
        <taxon>Bacillaceae</taxon>
        <taxon>Virgibacillus</taxon>
    </lineage>
</organism>
<evidence type="ECO:0000256" key="2">
    <source>
        <dbReference type="SAM" id="Phobius"/>
    </source>
</evidence>
<evidence type="ECO:0000256" key="1">
    <source>
        <dbReference type="ARBA" id="ARBA00010792"/>
    </source>
</evidence>
<evidence type="ECO:0000313" key="5">
    <source>
        <dbReference type="Proteomes" id="UP000675284"/>
    </source>
</evidence>
<proteinExistence type="inferred from homology"/>
<evidence type="ECO:0000313" key="4">
    <source>
        <dbReference type="EMBL" id="MBR7795159.1"/>
    </source>
</evidence>
<dbReference type="InterPro" id="IPR032816">
    <property type="entry name" value="VTT_dom"/>
</dbReference>
<dbReference type="PANTHER" id="PTHR42709">
    <property type="entry name" value="ALKALINE PHOSPHATASE LIKE PROTEIN"/>
    <property type="match status" value="1"/>
</dbReference>
<comment type="similarity">
    <text evidence="1">Belongs to the DedA family.</text>
</comment>
<feature type="domain" description="VTT" evidence="3">
    <location>
        <begin position="31"/>
        <end position="156"/>
    </location>
</feature>